<keyword evidence="2" id="KW-1133">Transmembrane helix</keyword>
<proteinExistence type="predicted"/>
<evidence type="ECO:0000256" key="2">
    <source>
        <dbReference type="SAM" id="Phobius"/>
    </source>
</evidence>
<dbReference type="AlphaFoldDB" id="A0A1V6T677"/>
<accession>A0A1V6T677</accession>
<evidence type="ECO:0000259" key="3">
    <source>
        <dbReference type="Pfam" id="PF24802"/>
    </source>
</evidence>
<keyword evidence="2" id="KW-0812">Transmembrane</keyword>
<feature type="region of interest" description="Disordered" evidence="1">
    <location>
        <begin position="336"/>
        <end position="406"/>
    </location>
</feature>
<feature type="transmembrane region" description="Helical" evidence="2">
    <location>
        <begin position="201"/>
        <end position="220"/>
    </location>
</feature>
<keyword evidence="5" id="KW-1185">Reference proteome</keyword>
<feature type="compositionally biased region" description="Basic and acidic residues" evidence="1">
    <location>
        <begin position="309"/>
        <end position="324"/>
    </location>
</feature>
<dbReference type="STRING" id="303698.A0A1V6T677"/>
<evidence type="ECO:0000256" key="1">
    <source>
        <dbReference type="SAM" id="MobiDB-lite"/>
    </source>
</evidence>
<organism evidence="4 5">
    <name type="scientific">Penicillium steckii</name>
    <dbReference type="NCBI Taxonomy" id="303698"/>
    <lineage>
        <taxon>Eukaryota</taxon>
        <taxon>Fungi</taxon>
        <taxon>Dikarya</taxon>
        <taxon>Ascomycota</taxon>
        <taxon>Pezizomycotina</taxon>
        <taxon>Eurotiomycetes</taxon>
        <taxon>Eurotiomycetidae</taxon>
        <taxon>Eurotiales</taxon>
        <taxon>Aspergillaceae</taxon>
        <taxon>Penicillium</taxon>
    </lineage>
</organism>
<name>A0A1V6T677_9EURO</name>
<evidence type="ECO:0000313" key="5">
    <source>
        <dbReference type="Proteomes" id="UP000191285"/>
    </source>
</evidence>
<dbReference type="PANTHER" id="PTHR37013">
    <property type="entry name" value="INTEGRAL MEMBRANE PROTEIN (AFU_ORTHOLOGUE AFUA_1G05950)-RELATED"/>
    <property type="match status" value="1"/>
</dbReference>
<feature type="compositionally biased region" description="Polar residues" evidence="1">
    <location>
        <begin position="346"/>
        <end position="377"/>
    </location>
</feature>
<feature type="domain" description="DUF7703" evidence="3">
    <location>
        <begin position="28"/>
        <end position="254"/>
    </location>
</feature>
<feature type="transmembrane region" description="Helical" evidence="2">
    <location>
        <begin position="56"/>
        <end position="78"/>
    </location>
</feature>
<dbReference type="EMBL" id="MLKD01000011">
    <property type="protein sequence ID" value="OQE21837.1"/>
    <property type="molecule type" value="Genomic_DNA"/>
</dbReference>
<protein>
    <recommendedName>
        <fullName evidence="3">DUF7703 domain-containing protein</fullName>
    </recommendedName>
</protein>
<feature type="region of interest" description="Disordered" evidence="1">
    <location>
        <begin position="303"/>
        <end position="324"/>
    </location>
</feature>
<feature type="transmembrane region" description="Helical" evidence="2">
    <location>
        <begin position="123"/>
        <end position="147"/>
    </location>
</feature>
<dbReference type="Pfam" id="PF24802">
    <property type="entry name" value="DUF7703"/>
    <property type="match status" value="1"/>
</dbReference>
<comment type="caution">
    <text evidence="4">The sequence shown here is derived from an EMBL/GenBank/DDBJ whole genome shotgun (WGS) entry which is preliminary data.</text>
</comment>
<dbReference type="PANTHER" id="PTHR37013:SF5">
    <property type="entry name" value="INTEGRAL MEMBRANE PROTEIN"/>
    <property type="match status" value="1"/>
</dbReference>
<evidence type="ECO:0000313" key="4">
    <source>
        <dbReference type="EMBL" id="OQE21837.1"/>
    </source>
</evidence>
<sequence>MAGDGFESPAWTPEVREFLVNNMVIVEVLSMLAVAFYSSLEVALSCFDIFKRYRGLYFFSMLVASCGIILFAVPIQIFLTTNINELALTVPSLVGHCCMLIGQPVVLYSRLHLVVQDVSRFRWVLWMIIINSVSFPVPVTALSYVYVTHGRCQLATRIVDKMQLVASTVQDFIICSIYIVEAFRAIGPILEFRGKEGRNGIIYLIAVNVVVIMLDALLLVGDLREFYLVVSLRAMIYALKLKLEFTVLNKLRSLMSSHNPYALNSVHSESSGCRTSRCSGIQPSRRSSELNIHAIYNMLGSGRTMNINPRDEESSPGLRDSRVDDRIANSYQLSMQNAESRRARQRMSQMGSTSEFHQVLRETSSNENMPTSPSPSAVSFGPDVRRAGQGGGSGRTGIGSSERSDQ</sequence>
<reference evidence="5" key="1">
    <citation type="journal article" date="2017" name="Nat. Microbiol.">
        <title>Global analysis of biosynthetic gene clusters reveals vast potential of secondary metabolite production in Penicillium species.</title>
        <authorList>
            <person name="Nielsen J.C."/>
            <person name="Grijseels S."/>
            <person name="Prigent S."/>
            <person name="Ji B."/>
            <person name="Dainat J."/>
            <person name="Nielsen K.F."/>
            <person name="Frisvad J.C."/>
            <person name="Workman M."/>
            <person name="Nielsen J."/>
        </authorList>
    </citation>
    <scope>NUCLEOTIDE SEQUENCE [LARGE SCALE GENOMIC DNA]</scope>
    <source>
        <strain evidence="5">IBT 24891</strain>
    </source>
</reference>
<dbReference type="OrthoDB" id="405906at2759"/>
<gene>
    <name evidence="4" type="ORF">PENSTE_c011G08950</name>
</gene>
<feature type="transmembrane region" description="Helical" evidence="2">
    <location>
        <begin position="20"/>
        <end position="44"/>
    </location>
</feature>
<dbReference type="InterPro" id="IPR056120">
    <property type="entry name" value="DUF7703"/>
</dbReference>
<feature type="transmembrane region" description="Helical" evidence="2">
    <location>
        <begin position="162"/>
        <end position="180"/>
    </location>
</feature>
<feature type="compositionally biased region" description="Gly residues" evidence="1">
    <location>
        <begin position="388"/>
        <end position="397"/>
    </location>
</feature>
<feature type="transmembrane region" description="Helical" evidence="2">
    <location>
        <begin position="90"/>
        <end position="111"/>
    </location>
</feature>
<dbReference type="Proteomes" id="UP000191285">
    <property type="component" value="Unassembled WGS sequence"/>
</dbReference>
<keyword evidence="2" id="KW-0472">Membrane</keyword>